<protein>
    <submittedName>
        <fullName evidence="1">Uncharacterized protein</fullName>
    </submittedName>
</protein>
<dbReference type="AlphaFoldDB" id="A0A8S3QRU1"/>
<accession>A0A8S3QRU1</accession>
<keyword evidence="2" id="KW-1185">Reference proteome</keyword>
<gene>
    <name evidence="1" type="ORF">MEDL_12532</name>
</gene>
<dbReference type="OrthoDB" id="9999810at2759"/>
<sequence>MGAGASSNQTVGTQRIDVPVLIDVQHGSVRYRYGSYEGEPKNKSSRIERPFEGDLKVDKKNYFYHPRLNDFRIGPASCKNKKLFYVYGRGWNAIDGKKTLPTMTKEEGDDYSWPQMRKPNTCYYNLVFNQQDIDLPEMSEEERLAEELSSTPNKSQIHVTLTDTDSAQDVKRKIALKILRSAADIYIVCNKELLRNEDVIGDQRTDEQGSWKTFKVTLNLF</sequence>
<evidence type="ECO:0000313" key="1">
    <source>
        <dbReference type="EMBL" id="CAG2197714.1"/>
    </source>
</evidence>
<comment type="caution">
    <text evidence="1">The sequence shown here is derived from an EMBL/GenBank/DDBJ whole genome shotgun (WGS) entry which is preliminary data.</text>
</comment>
<reference evidence="1" key="1">
    <citation type="submission" date="2021-03" db="EMBL/GenBank/DDBJ databases">
        <authorList>
            <person name="Bekaert M."/>
        </authorList>
    </citation>
    <scope>NUCLEOTIDE SEQUENCE</scope>
</reference>
<evidence type="ECO:0000313" key="2">
    <source>
        <dbReference type="Proteomes" id="UP000683360"/>
    </source>
</evidence>
<proteinExistence type="predicted"/>
<dbReference type="EMBL" id="CAJPWZ010000654">
    <property type="protein sequence ID" value="CAG2197714.1"/>
    <property type="molecule type" value="Genomic_DNA"/>
</dbReference>
<dbReference type="Proteomes" id="UP000683360">
    <property type="component" value="Unassembled WGS sequence"/>
</dbReference>
<organism evidence="1 2">
    <name type="scientific">Mytilus edulis</name>
    <name type="common">Blue mussel</name>
    <dbReference type="NCBI Taxonomy" id="6550"/>
    <lineage>
        <taxon>Eukaryota</taxon>
        <taxon>Metazoa</taxon>
        <taxon>Spiralia</taxon>
        <taxon>Lophotrochozoa</taxon>
        <taxon>Mollusca</taxon>
        <taxon>Bivalvia</taxon>
        <taxon>Autobranchia</taxon>
        <taxon>Pteriomorphia</taxon>
        <taxon>Mytilida</taxon>
        <taxon>Mytiloidea</taxon>
        <taxon>Mytilidae</taxon>
        <taxon>Mytilinae</taxon>
        <taxon>Mytilus</taxon>
    </lineage>
</organism>
<name>A0A8S3QRU1_MYTED</name>